<keyword evidence="2" id="KW-1185">Reference proteome</keyword>
<comment type="caution">
    <text evidence="1">The sequence shown here is derived from an EMBL/GenBank/DDBJ whole genome shotgun (WGS) entry which is preliminary data.</text>
</comment>
<evidence type="ECO:0000313" key="1">
    <source>
        <dbReference type="EMBL" id="CAD5126967.1"/>
    </source>
</evidence>
<dbReference type="Proteomes" id="UP000549394">
    <property type="component" value="Unassembled WGS sequence"/>
</dbReference>
<protein>
    <submittedName>
        <fullName evidence="1">DgyrCDS14968</fullName>
    </submittedName>
</protein>
<reference evidence="1 2" key="1">
    <citation type="submission" date="2020-08" db="EMBL/GenBank/DDBJ databases">
        <authorList>
            <person name="Hejnol A."/>
        </authorList>
    </citation>
    <scope>NUCLEOTIDE SEQUENCE [LARGE SCALE GENOMIC DNA]</scope>
</reference>
<organism evidence="1 2">
    <name type="scientific">Dimorphilus gyrociliatus</name>
    <dbReference type="NCBI Taxonomy" id="2664684"/>
    <lineage>
        <taxon>Eukaryota</taxon>
        <taxon>Metazoa</taxon>
        <taxon>Spiralia</taxon>
        <taxon>Lophotrochozoa</taxon>
        <taxon>Annelida</taxon>
        <taxon>Polychaeta</taxon>
        <taxon>Polychaeta incertae sedis</taxon>
        <taxon>Dinophilidae</taxon>
        <taxon>Dimorphilus</taxon>
    </lineage>
</organism>
<evidence type="ECO:0000313" key="2">
    <source>
        <dbReference type="Proteomes" id="UP000549394"/>
    </source>
</evidence>
<accession>A0A7I8WFJ2</accession>
<proteinExistence type="predicted"/>
<dbReference type="AlphaFoldDB" id="A0A7I8WFJ2"/>
<gene>
    <name evidence="1" type="ORF">DGYR_LOCUS14182</name>
</gene>
<sequence length="621" mass="70350">MKMSILNFIYNMTFVLIFRKCIIVGGISSRDSKLINVARKSNGAMCTRSSTFPTAKYNFECEFALKPFWIDYNDWAALCSNANCKQHWIEITFTKIYDVIEFCTTQRLVDPSSLMTAIKVTMGTNPTRIYHINILTTCLLLEDGDGSSSSKAKFEAESYMSGNTRNIGFNDISIFALENENVHNGDKLTNTAFKHVGASCSASSSRSTFECSEALDRDITKTWSPNCDVSDSLKGSCVNHYIDVALAFPAEPKLLCISNGHQFTNRIKTVRVEWSSGFNQTVNLPNADQIHCFNYTNSFGMEHGLKLTIMDVYIDKNVGFQYVSVFVKDSSKLIYLIQSENFVVYHLSPYVYQNFRAIKFQILGVNLGQTDDCSSFIIAFKSETSIQLTIKLNEIINNNKISSMEVTNQPSIQISSLPLFSCDDWKSFWLEMSESHITFGLGMEYGISRLATISSAISIKPRQILFKNGLSNIKNGVRVVDEDGIKLENFYHDCTNNEYYKAIDPHIYTCTPLKERNSLFHYKLSNGNGFRSNSTFSKVVLKKTDTLLGDFNVNIFIKLDNADGKLCKQQQTMIEKNSYFHFPFECEARSNKGLDNLHILIHIYELSDIPKLSLCDISVDF</sequence>
<dbReference type="EMBL" id="CAJFCJ010000112">
    <property type="protein sequence ID" value="CAD5126967.1"/>
    <property type="molecule type" value="Genomic_DNA"/>
</dbReference>
<name>A0A7I8WFJ2_9ANNE</name>